<reference evidence="6 7" key="1">
    <citation type="submission" date="2017-07" db="EMBL/GenBank/DDBJ databases">
        <title>blaIMP-27 on transferable plasmids in Proteus mirabilis and Providencia rettgeri.</title>
        <authorList>
            <person name="Potter R."/>
        </authorList>
    </citation>
    <scope>NUCLEOTIDE SEQUENCE [LARGE SCALE GENOMIC DNA]</scope>
    <source>
        <strain evidence="6 7">PR1</strain>
    </source>
</reference>
<dbReference type="InterPro" id="IPR036388">
    <property type="entry name" value="WH-like_DNA-bd_sf"/>
</dbReference>
<feature type="domain" description="HTH lysR-type" evidence="5">
    <location>
        <begin position="3"/>
        <end position="60"/>
    </location>
</feature>
<keyword evidence="2" id="KW-0805">Transcription regulation</keyword>
<comment type="similarity">
    <text evidence="1">Belongs to the LysR transcriptional regulatory family.</text>
</comment>
<dbReference type="Gene3D" id="1.10.10.10">
    <property type="entry name" value="Winged helix-like DNA-binding domain superfamily/Winged helix DNA-binding domain"/>
    <property type="match status" value="1"/>
</dbReference>
<name>A0A264VXM6_PRORE</name>
<dbReference type="SUPFAM" id="SSF46785">
    <property type="entry name" value="Winged helix' DNA-binding domain"/>
    <property type="match status" value="1"/>
</dbReference>
<dbReference type="PANTHER" id="PTHR30419:SF2">
    <property type="entry name" value="LYSR FAMILY TRANSCRIPTIONAL REGULATOR"/>
    <property type="match status" value="1"/>
</dbReference>
<dbReference type="InterPro" id="IPR050950">
    <property type="entry name" value="HTH-type_LysR_regulators"/>
</dbReference>
<dbReference type="PANTHER" id="PTHR30419">
    <property type="entry name" value="HTH-TYPE TRANSCRIPTIONAL REGULATOR YBHD"/>
    <property type="match status" value="1"/>
</dbReference>
<dbReference type="InterPro" id="IPR005119">
    <property type="entry name" value="LysR_subst-bd"/>
</dbReference>
<evidence type="ECO:0000313" key="6">
    <source>
        <dbReference type="EMBL" id="OZS76084.1"/>
    </source>
</evidence>
<evidence type="ECO:0000256" key="3">
    <source>
        <dbReference type="ARBA" id="ARBA00023125"/>
    </source>
</evidence>
<evidence type="ECO:0000256" key="4">
    <source>
        <dbReference type="ARBA" id="ARBA00023163"/>
    </source>
</evidence>
<dbReference type="Pfam" id="PF00126">
    <property type="entry name" value="HTH_1"/>
    <property type="match status" value="1"/>
</dbReference>
<sequence>MYFDTTDLKLCVNVANAGSITQGAKLTYLTLQSASERIRGLENELNIDIFIRSVKGVSLSNAGHAFIEHAKTILQQIELMQDELRKYSRHLRGHINILCNTSAQMEFLPARVSAYLRQQPTMSVSVKEMPSANIVTAIKNKIADIGIIADSTDLTGLDIRPFSSDELVVFAHKDSLWVSQKSVLFSDIIDAEFIGLMEDNPLQKHIDNNAKQQGKRLNYRIRMPTLDAVMQGVNDGIGIAIIPKQAAQRSQFSTSKILQLTEDWACRKLVICARDFSQLPDYTNKFIHFLINWSSES</sequence>
<dbReference type="Pfam" id="PF03466">
    <property type="entry name" value="LysR_substrate"/>
    <property type="match status" value="1"/>
</dbReference>
<gene>
    <name evidence="6" type="ORF">CHI95_02605</name>
</gene>
<dbReference type="SUPFAM" id="SSF53850">
    <property type="entry name" value="Periplasmic binding protein-like II"/>
    <property type="match status" value="1"/>
</dbReference>
<dbReference type="InterPro" id="IPR000847">
    <property type="entry name" value="LysR_HTH_N"/>
</dbReference>
<organism evidence="6 7">
    <name type="scientific">Providencia rettgeri</name>
    <dbReference type="NCBI Taxonomy" id="587"/>
    <lineage>
        <taxon>Bacteria</taxon>
        <taxon>Pseudomonadati</taxon>
        <taxon>Pseudomonadota</taxon>
        <taxon>Gammaproteobacteria</taxon>
        <taxon>Enterobacterales</taxon>
        <taxon>Morganellaceae</taxon>
        <taxon>Providencia</taxon>
    </lineage>
</organism>
<dbReference type="Gene3D" id="3.40.190.290">
    <property type="match status" value="1"/>
</dbReference>
<keyword evidence="4" id="KW-0804">Transcription</keyword>
<dbReference type="EMBL" id="NOWC01000002">
    <property type="protein sequence ID" value="OZS76084.1"/>
    <property type="molecule type" value="Genomic_DNA"/>
</dbReference>
<evidence type="ECO:0000313" key="7">
    <source>
        <dbReference type="Proteomes" id="UP000216001"/>
    </source>
</evidence>
<protein>
    <submittedName>
        <fullName evidence="6">LysR family transcriptional regulator</fullName>
    </submittedName>
</protein>
<evidence type="ECO:0000259" key="5">
    <source>
        <dbReference type="PROSITE" id="PS50931"/>
    </source>
</evidence>
<evidence type="ECO:0000256" key="1">
    <source>
        <dbReference type="ARBA" id="ARBA00009437"/>
    </source>
</evidence>
<dbReference type="Proteomes" id="UP000216001">
    <property type="component" value="Unassembled WGS sequence"/>
</dbReference>
<comment type="caution">
    <text evidence="6">The sequence shown here is derived from an EMBL/GenBank/DDBJ whole genome shotgun (WGS) entry which is preliminary data.</text>
</comment>
<dbReference type="InterPro" id="IPR036390">
    <property type="entry name" value="WH_DNA-bd_sf"/>
</dbReference>
<dbReference type="GO" id="GO:0005829">
    <property type="term" value="C:cytosol"/>
    <property type="evidence" value="ECO:0007669"/>
    <property type="project" value="TreeGrafter"/>
</dbReference>
<dbReference type="AlphaFoldDB" id="A0A264VXM6"/>
<proteinExistence type="inferred from homology"/>
<keyword evidence="3" id="KW-0238">DNA-binding</keyword>
<evidence type="ECO:0000256" key="2">
    <source>
        <dbReference type="ARBA" id="ARBA00023015"/>
    </source>
</evidence>
<dbReference type="RefSeq" id="WP_094960676.1">
    <property type="nucleotide sequence ID" value="NZ_NOWC01000002.1"/>
</dbReference>
<dbReference type="PROSITE" id="PS50931">
    <property type="entry name" value="HTH_LYSR"/>
    <property type="match status" value="1"/>
</dbReference>
<dbReference type="GO" id="GO:0003700">
    <property type="term" value="F:DNA-binding transcription factor activity"/>
    <property type="evidence" value="ECO:0007669"/>
    <property type="project" value="InterPro"/>
</dbReference>
<accession>A0A264VXM6</accession>
<dbReference type="GO" id="GO:0003677">
    <property type="term" value="F:DNA binding"/>
    <property type="evidence" value="ECO:0007669"/>
    <property type="project" value="UniProtKB-KW"/>
</dbReference>